<dbReference type="EMBL" id="BK059104">
    <property type="protein sequence ID" value="DAE30619.1"/>
    <property type="molecule type" value="Genomic_DNA"/>
</dbReference>
<reference evidence="1" key="1">
    <citation type="journal article" date="2021" name="Proc. Natl. Acad. Sci. U.S.A.">
        <title>A Catalog of Tens of Thousands of Viruses from Human Metagenomes Reveals Hidden Associations with Chronic Diseases.</title>
        <authorList>
            <person name="Tisza M.J."/>
            <person name="Buck C.B."/>
        </authorList>
    </citation>
    <scope>NUCLEOTIDE SEQUENCE</scope>
    <source>
        <strain evidence="1">Ctiha2</strain>
    </source>
</reference>
<proteinExistence type="predicted"/>
<name>A0A8S5RHI2_9VIRU</name>
<accession>A0A8S5RHI2</accession>
<sequence>MKSGEYMITTSSSMAKEFTYKQARSLVQNSRKKYSWIKKYNLIDVDTGQKSDKSLYYRGNADIYIGDKNNFDYALLDKIESEANSILGLVGWDDNQLITYKNLLNTELSKCDSAESDINHALEKYKKIHNGKKPQAHKVAKIGYLLDDIRDKHKRIKQCIRYVQVMQDAIVKGYNIEKIKLELSKVTSDDYKGRTEYWKMANDILED</sequence>
<evidence type="ECO:0000313" key="1">
    <source>
        <dbReference type="EMBL" id="DAE30619.1"/>
    </source>
</evidence>
<organism evidence="1">
    <name type="scientific">virus sp. ctiha2</name>
    <dbReference type="NCBI Taxonomy" id="2827299"/>
    <lineage>
        <taxon>Viruses</taxon>
    </lineage>
</organism>
<protein>
    <submittedName>
        <fullName evidence="1">Uncharacterized protein</fullName>
    </submittedName>
</protein>